<evidence type="ECO:0000256" key="7">
    <source>
        <dbReference type="ARBA" id="ARBA00023065"/>
    </source>
</evidence>
<keyword evidence="5" id="KW-0862">Zinc</keyword>
<dbReference type="PANTHER" id="PTHR11562:SF17">
    <property type="entry name" value="RE54080P-RELATED"/>
    <property type="match status" value="1"/>
</dbReference>
<accession>A0A4Z1R649</accession>
<keyword evidence="14" id="KW-1185">Reference proteome</keyword>
<comment type="caution">
    <text evidence="13">The sequence shown here is derived from an EMBL/GenBank/DDBJ whole genome shotgun (WGS) entry which is preliminary data.</text>
</comment>
<dbReference type="SUPFAM" id="SSF160240">
    <property type="entry name" value="Cation efflux protein cytoplasmic domain-like"/>
    <property type="match status" value="1"/>
</dbReference>
<feature type="compositionally biased region" description="Basic and acidic residues" evidence="9">
    <location>
        <begin position="22"/>
        <end position="45"/>
    </location>
</feature>
<dbReference type="Pfam" id="PF01545">
    <property type="entry name" value="Cation_efflux"/>
    <property type="match status" value="1"/>
</dbReference>
<feature type="region of interest" description="Disordered" evidence="9">
    <location>
        <begin position="1"/>
        <end position="46"/>
    </location>
</feature>
<protein>
    <submittedName>
        <fullName evidence="13">Cation transporter</fullName>
    </submittedName>
</protein>
<keyword evidence="4 10" id="KW-0812">Transmembrane</keyword>
<evidence type="ECO:0000256" key="4">
    <source>
        <dbReference type="ARBA" id="ARBA00022692"/>
    </source>
</evidence>
<comment type="similarity">
    <text evidence="2">Belongs to the cation diffusion facilitator (CDF) transporter (TC 2.A.4) family. SLC30A subfamily.</text>
</comment>
<dbReference type="GO" id="GO:0005385">
    <property type="term" value="F:zinc ion transmembrane transporter activity"/>
    <property type="evidence" value="ECO:0007669"/>
    <property type="project" value="TreeGrafter"/>
</dbReference>
<dbReference type="RefSeq" id="WP_134674286.1">
    <property type="nucleotide sequence ID" value="NZ_CP039383.2"/>
</dbReference>
<evidence type="ECO:0000256" key="10">
    <source>
        <dbReference type="SAM" id="Phobius"/>
    </source>
</evidence>
<evidence type="ECO:0000256" key="8">
    <source>
        <dbReference type="ARBA" id="ARBA00023136"/>
    </source>
</evidence>
<dbReference type="OrthoDB" id="9809646at2"/>
<keyword evidence="5" id="KW-0864">Zinc transport</keyword>
<keyword evidence="3" id="KW-0813">Transport</keyword>
<dbReference type="InterPro" id="IPR050681">
    <property type="entry name" value="CDF/SLC30A"/>
</dbReference>
<dbReference type="GO" id="GO:0005886">
    <property type="term" value="C:plasma membrane"/>
    <property type="evidence" value="ECO:0007669"/>
    <property type="project" value="TreeGrafter"/>
</dbReference>
<dbReference type="Pfam" id="PF16916">
    <property type="entry name" value="ZT_dimer"/>
    <property type="match status" value="1"/>
</dbReference>
<dbReference type="EMBL" id="SPUH01000001">
    <property type="protein sequence ID" value="TKS54930.1"/>
    <property type="molecule type" value="Genomic_DNA"/>
</dbReference>
<evidence type="ECO:0000256" key="9">
    <source>
        <dbReference type="SAM" id="MobiDB-lite"/>
    </source>
</evidence>
<evidence type="ECO:0000256" key="5">
    <source>
        <dbReference type="ARBA" id="ARBA00022906"/>
    </source>
</evidence>
<feature type="transmembrane region" description="Helical" evidence="10">
    <location>
        <begin position="218"/>
        <end position="240"/>
    </location>
</feature>
<dbReference type="InterPro" id="IPR027470">
    <property type="entry name" value="Cation_efflux_CTD"/>
</dbReference>
<keyword evidence="6 10" id="KW-1133">Transmembrane helix</keyword>
<organism evidence="13 14">
    <name type="scientific">Luteimonas yindakuii</name>
    <dbReference type="NCBI Taxonomy" id="2565782"/>
    <lineage>
        <taxon>Bacteria</taxon>
        <taxon>Pseudomonadati</taxon>
        <taxon>Pseudomonadota</taxon>
        <taxon>Gammaproteobacteria</taxon>
        <taxon>Lysobacterales</taxon>
        <taxon>Lysobacteraceae</taxon>
        <taxon>Luteimonas</taxon>
    </lineage>
</organism>
<gene>
    <name evidence="13" type="ORF">E4582_09250</name>
</gene>
<keyword evidence="8 10" id="KW-0472">Membrane</keyword>
<dbReference type="NCBIfam" id="TIGR01297">
    <property type="entry name" value="CDF"/>
    <property type="match status" value="1"/>
</dbReference>
<evidence type="ECO:0000256" key="3">
    <source>
        <dbReference type="ARBA" id="ARBA00022448"/>
    </source>
</evidence>
<comment type="subcellular location">
    <subcellularLocation>
        <location evidence="1">Membrane</location>
        <topology evidence="1">Multi-pass membrane protein</topology>
    </subcellularLocation>
</comment>
<feature type="domain" description="Cation efflux protein transmembrane" evidence="11">
    <location>
        <begin position="58"/>
        <end position="248"/>
    </location>
</feature>
<feature type="transmembrane region" description="Helical" evidence="10">
    <location>
        <begin position="56"/>
        <end position="77"/>
    </location>
</feature>
<proteinExistence type="inferred from homology"/>
<feature type="transmembrane region" description="Helical" evidence="10">
    <location>
        <begin position="155"/>
        <end position="178"/>
    </location>
</feature>
<dbReference type="InterPro" id="IPR058533">
    <property type="entry name" value="Cation_efflux_TM"/>
</dbReference>
<evidence type="ECO:0000313" key="14">
    <source>
        <dbReference type="Proteomes" id="UP000298681"/>
    </source>
</evidence>
<evidence type="ECO:0000313" key="13">
    <source>
        <dbReference type="EMBL" id="TKS54930.1"/>
    </source>
</evidence>
<dbReference type="InterPro" id="IPR002524">
    <property type="entry name" value="Cation_efflux"/>
</dbReference>
<evidence type="ECO:0000256" key="1">
    <source>
        <dbReference type="ARBA" id="ARBA00004141"/>
    </source>
</evidence>
<sequence>MTPDPHHQHRPHPAAASPCGDGHGHGHGDDHHSAGHAHVGHDHGHAHAVSARNEKVVLTALVLTATFMVVEVIGGVISGSLALIADAGHMLTDAAALGLAWAGFRIGRRASDARRTFGYMRLEVLAGLVNALTLFALVAWILWEALQRLRDPGEVLAGPMLVVAVAGLLVNLAVFAILHRGDRDHVNIRGAMLHVLGDLLGSVAAIIAALVIHATGWMAIDPILSALVCLLILRSAWSLLRGAFHILMEGAPPDIDVHALRDHLLSAVPGVTEVQHVHVWSITSGRVLATLELGLDGGVHPGTTVATVKRELAERFGIGHATVEVLCEPRGGCALERTPASTGCGH</sequence>
<keyword evidence="7" id="KW-0406">Ion transport</keyword>
<name>A0A4Z1R649_9GAMM</name>
<dbReference type="InterPro" id="IPR027469">
    <property type="entry name" value="Cation_efflux_TMD_sf"/>
</dbReference>
<dbReference type="Gene3D" id="1.20.1510.10">
    <property type="entry name" value="Cation efflux protein transmembrane domain"/>
    <property type="match status" value="1"/>
</dbReference>
<dbReference type="PANTHER" id="PTHR11562">
    <property type="entry name" value="CATION EFFLUX PROTEIN/ ZINC TRANSPORTER"/>
    <property type="match status" value="1"/>
</dbReference>
<evidence type="ECO:0000256" key="2">
    <source>
        <dbReference type="ARBA" id="ARBA00008873"/>
    </source>
</evidence>
<evidence type="ECO:0000259" key="12">
    <source>
        <dbReference type="Pfam" id="PF16916"/>
    </source>
</evidence>
<feature type="transmembrane region" description="Helical" evidence="10">
    <location>
        <begin position="124"/>
        <end position="143"/>
    </location>
</feature>
<dbReference type="InterPro" id="IPR036837">
    <property type="entry name" value="Cation_efflux_CTD_sf"/>
</dbReference>
<evidence type="ECO:0000256" key="6">
    <source>
        <dbReference type="ARBA" id="ARBA00022989"/>
    </source>
</evidence>
<dbReference type="SUPFAM" id="SSF161111">
    <property type="entry name" value="Cation efflux protein transmembrane domain-like"/>
    <property type="match status" value="1"/>
</dbReference>
<evidence type="ECO:0000259" key="11">
    <source>
        <dbReference type="Pfam" id="PF01545"/>
    </source>
</evidence>
<feature type="domain" description="Cation efflux protein cytoplasmic" evidence="12">
    <location>
        <begin position="252"/>
        <end position="325"/>
    </location>
</feature>
<dbReference type="AlphaFoldDB" id="A0A4Z1R649"/>
<feature type="transmembrane region" description="Helical" evidence="10">
    <location>
        <begin position="190"/>
        <end position="212"/>
    </location>
</feature>
<reference evidence="13 14" key="1">
    <citation type="submission" date="2019-01" db="EMBL/GenBank/DDBJ databases">
        <authorList>
            <person name="Zhang S."/>
        </authorList>
    </citation>
    <scope>NUCLEOTIDE SEQUENCE [LARGE SCALE GENOMIC DNA]</scope>
    <source>
        <strain evidence="13 14">1626</strain>
    </source>
</reference>
<feature type="transmembrane region" description="Helical" evidence="10">
    <location>
        <begin position="83"/>
        <end position="104"/>
    </location>
</feature>
<dbReference type="Proteomes" id="UP000298681">
    <property type="component" value="Unassembled WGS sequence"/>
</dbReference>